<dbReference type="GO" id="GO:0003677">
    <property type="term" value="F:DNA binding"/>
    <property type="evidence" value="ECO:0007669"/>
    <property type="project" value="UniProtKB-KW"/>
</dbReference>
<keyword evidence="5" id="KW-0539">Nucleus</keyword>
<dbReference type="GeneID" id="25257478"/>
<dbReference type="Proteomes" id="UP000030747">
    <property type="component" value="Unassembled WGS sequence"/>
</dbReference>
<evidence type="ECO:0000313" key="8">
    <source>
        <dbReference type="Proteomes" id="UP000030747"/>
    </source>
</evidence>
<protein>
    <recommendedName>
        <fullName evidence="6">AP2/ERF domain-containing protein</fullName>
    </recommendedName>
</protein>
<dbReference type="RefSeq" id="XP_013232157.1">
    <property type="nucleotide sequence ID" value="XM_013376703.1"/>
</dbReference>
<dbReference type="GO" id="GO:0003700">
    <property type="term" value="F:DNA-binding transcription factor activity"/>
    <property type="evidence" value="ECO:0007669"/>
    <property type="project" value="InterPro"/>
</dbReference>
<dbReference type="VEuPathDB" id="ToxoDB:ETH_00042195"/>
<keyword evidence="3" id="KW-0238">DNA-binding</keyword>
<proteinExistence type="predicted"/>
<dbReference type="Gene3D" id="1.20.5.2050">
    <property type="match status" value="1"/>
</dbReference>
<dbReference type="Pfam" id="PF00847">
    <property type="entry name" value="AP2"/>
    <property type="match status" value="1"/>
</dbReference>
<dbReference type="AlphaFoldDB" id="U6KTI7"/>
<evidence type="ECO:0000256" key="4">
    <source>
        <dbReference type="ARBA" id="ARBA00023163"/>
    </source>
</evidence>
<keyword evidence="2" id="KW-0805">Transcription regulation</keyword>
<evidence type="ECO:0000256" key="5">
    <source>
        <dbReference type="ARBA" id="ARBA00023242"/>
    </source>
</evidence>
<dbReference type="OrthoDB" id="330089at2759"/>
<organism evidence="7 8">
    <name type="scientific">Eimeria tenella</name>
    <name type="common">Coccidian parasite</name>
    <dbReference type="NCBI Taxonomy" id="5802"/>
    <lineage>
        <taxon>Eukaryota</taxon>
        <taxon>Sar</taxon>
        <taxon>Alveolata</taxon>
        <taxon>Apicomplexa</taxon>
        <taxon>Conoidasida</taxon>
        <taxon>Coccidia</taxon>
        <taxon>Eucoccidiorida</taxon>
        <taxon>Eimeriorina</taxon>
        <taxon>Eimeriidae</taxon>
        <taxon>Eimeria</taxon>
    </lineage>
</organism>
<reference evidence="7" key="2">
    <citation type="submission" date="2013-10" db="EMBL/GenBank/DDBJ databases">
        <authorList>
            <person name="Aslett M."/>
        </authorList>
    </citation>
    <scope>NUCLEOTIDE SEQUENCE [LARGE SCALE GENOMIC DNA]</scope>
    <source>
        <strain evidence="7">Houghton</strain>
    </source>
</reference>
<comment type="subcellular location">
    <subcellularLocation>
        <location evidence="1">Nucleus</location>
    </subcellularLocation>
</comment>
<name>U6KTI7_EIMTE</name>
<dbReference type="GO" id="GO:0005634">
    <property type="term" value="C:nucleus"/>
    <property type="evidence" value="ECO:0007669"/>
    <property type="project" value="UniProtKB-SubCell"/>
</dbReference>
<dbReference type="EMBL" id="HG675618">
    <property type="protein sequence ID" value="CDJ41407.1"/>
    <property type="molecule type" value="Genomic_DNA"/>
</dbReference>
<evidence type="ECO:0000256" key="3">
    <source>
        <dbReference type="ARBA" id="ARBA00023125"/>
    </source>
</evidence>
<sequence length="118" mass="13174">MGLLQHGGLEGARAKALALLQQLQRQGKLQQNFSSSSSSKPEVCRSGVSGVYYEPEEKLWVAAWQQAGLRCFRAFSVLQLGFAAAFRAAAATRQQQLALNYQFVIKRHRRRAGRQPLK</sequence>
<evidence type="ECO:0000256" key="1">
    <source>
        <dbReference type="ARBA" id="ARBA00004123"/>
    </source>
</evidence>
<reference evidence="7" key="1">
    <citation type="submission" date="2013-10" db="EMBL/GenBank/DDBJ databases">
        <title>Genomic analysis of the causative agents of coccidiosis in chickens.</title>
        <authorList>
            <person name="Reid A.J."/>
            <person name="Blake D."/>
            <person name="Billington K."/>
            <person name="Browne H."/>
            <person name="Dunn M."/>
            <person name="Hung S."/>
            <person name="Kawahara F."/>
            <person name="Miranda-Saavedra D."/>
            <person name="Mourier T."/>
            <person name="Nagra H."/>
            <person name="Otto T.D."/>
            <person name="Rawlings N."/>
            <person name="Sanchez A."/>
            <person name="Sanders M."/>
            <person name="Subramaniam C."/>
            <person name="Tay Y."/>
            <person name="Dear P."/>
            <person name="Doerig C."/>
            <person name="Gruber A."/>
            <person name="Parkinson J."/>
            <person name="Shirley M."/>
            <person name="Wan K.L."/>
            <person name="Berriman M."/>
            <person name="Tomley F."/>
            <person name="Pain A."/>
        </authorList>
    </citation>
    <scope>NUCLEOTIDE SEQUENCE [LARGE SCALE GENOMIC DNA]</scope>
    <source>
        <strain evidence="7">Houghton</strain>
    </source>
</reference>
<keyword evidence="8" id="KW-1185">Reference proteome</keyword>
<gene>
    <name evidence="7" type="ORF">ETH_00042195</name>
</gene>
<dbReference type="InterPro" id="IPR001471">
    <property type="entry name" value="AP2/ERF_dom"/>
</dbReference>
<dbReference type="VEuPathDB" id="ToxoDB:ETH2_0835100"/>
<feature type="domain" description="AP2/ERF" evidence="6">
    <location>
        <begin position="46"/>
        <end position="96"/>
    </location>
</feature>
<accession>U6KTI7</accession>
<evidence type="ECO:0000313" key="7">
    <source>
        <dbReference type="EMBL" id="CDJ41407.1"/>
    </source>
</evidence>
<evidence type="ECO:0000256" key="2">
    <source>
        <dbReference type="ARBA" id="ARBA00023015"/>
    </source>
</evidence>
<keyword evidence="4" id="KW-0804">Transcription</keyword>
<dbReference type="OMA" id="KLWVAAW"/>
<evidence type="ECO:0000259" key="6">
    <source>
        <dbReference type="Pfam" id="PF00847"/>
    </source>
</evidence>